<dbReference type="Pfam" id="PF01494">
    <property type="entry name" value="FAD_binding_3"/>
    <property type="match status" value="1"/>
</dbReference>
<evidence type="ECO:0000313" key="10">
    <source>
        <dbReference type="Proteomes" id="UP000243723"/>
    </source>
</evidence>
<evidence type="ECO:0000259" key="8">
    <source>
        <dbReference type="Pfam" id="PF07976"/>
    </source>
</evidence>
<dbReference type="Proteomes" id="UP000243723">
    <property type="component" value="Unassembled WGS sequence"/>
</dbReference>
<dbReference type="AlphaFoldDB" id="A0A2P7Z4D0"/>
<dbReference type="EMBL" id="NHZQ01000331">
    <property type="protein sequence ID" value="PSK43059.1"/>
    <property type="molecule type" value="Genomic_DNA"/>
</dbReference>
<dbReference type="PANTHER" id="PTHR43004:SF19">
    <property type="entry name" value="BINDING MONOOXYGENASE, PUTATIVE (JCVI)-RELATED"/>
    <property type="match status" value="1"/>
</dbReference>
<dbReference type="SUPFAM" id="SSF52833">
    <property type="entry name" value="Thioredoxin-like"/>
    <property type="match status" value="1"/>
</dbReference>
<evidence type="ECO:0000256" key="1">
    <source>
        <dbReference type="ARBA" id="ARBA00001974"/>
    </source>
</evidence>
<comment type="similarity">
    <text evidence="2">Belongs to the PheA/TfdB FAD monooxygenase family.</text>
</comment>
<protein>
    <submittedName>
        <fullName evidence="9">Ubiquinone biosynthesis monooxygenase COQ6, mitochondrial</fullName>
    </submittedName>
</protein>
<gene>
    <name evidence="9" type="ORF">B9Z65_7013</name>
</gene>
<dbReference type="Pfam" id="PF07976">
    <property type="entry name" value="Phe_hydrox_dim"/>
    <property type="match status" value="1"/>
</dbReference>
<keyword evidence="5" id="KW-0560">Oxidoreductase</keyword>
<sequence length="708" mass="78994">MHLQFHHSSYRPGSPTQAPASPSPLPPLLPLPSEVDVLIIGAGPAGLCLAAQLAQFSDLTVALAEQKRDRLKVGQADGIQCRSIEIFEAFGFSERVVREGYWVNETVFWRADYEGVGTGTGREEVGVDGEGKVGIVRSGRTRDVPEGVSEFPHVILNQSRIHDFWLDVMAKGERSAVPFYGKVLVGLERREGKTYPITATFEVEDDDGKEVSEKRRETVRAKYVVGCDGARSAVRSQLGLSLQGDSANQAWGVMDVLCITSFPDIRFKCVIHSERGNIVIIPREGGYLVRLYIELGNMESGTRVRDMGMTQDDLIEKARGIFWPHTFDVKDVFWWSVYEIGQRLCPQFDDSEIDGSKDPRIFIMGDACHTHSPKAGQGMNVSMQDGFNMGWKLASVLRGLAKADLLRTYSTERYAIAKELIDFDRELIKMYGRRAKQDQGEDTVDPKEFQRYFTKALMYTSGVGYSYPDSSIIATKLSANYQHLASGFPVGERFHSHSLVRFFDAKPIQLGHTVRADGRWRIFLFNDNSTPYENAAHGSHDEDQGKRKLLSLCDYLLNSPSSPINKYRYSIRHADELANGHSQQNGAEPSESIVEVLAILQQSHDELHASIQESGASLPAILTPKKGKYGLANLHNIFCDEKPYYNIWGATTEWKSIYEARGVSRDEGAMVVVRPDGYVAAVLPLDLNGGGHELLEKFFAVFMSNQKA</sequence>
<proteinExistence type="inferred from homology"/>
<feature type="domain" description="FAD-binding" evidence="7">
    <location>
        <begin position="34"/>
        <end position="423"/>
    </location>
</feature>
<organism evidence="9 10">
    <name type="scientific">Elsinoe australis</name>
    <dbReference type="NCBI Taxonomy" id="40998"/>
    <lineage>
        <taxon>Eukaryota</taxon>
        <taxon>Fungi</taxon>
        <taxon>Dikarya</taxon>
        <taxon>Ascomycota</taxon>
        <taxon>Pezizomycotina</taxon>
        <taxon>Dothideomycetes</taxon>
        <taxon>Dothideomycetidae</taxon>
        <taxon>Myriangiales</taxon>
        <taxon>Elsinoaceae</taxon>
        <taxon>Elsinoe</taxon>
    </lineage>
</organism>
<dbReference type="GO" id="GO:0071949">
    <property type="term" value="F:FAD binding"/>
    <property type="evidence" value="ECO:0007669"/>
    <property type="project" value="InterPro"/>
</dbReference>
<dbReference type="SUPFAM" id="SSF51905">
    <property type="entry name" value="FAD/NAD(P)-binding domain"/>
    <property type="match status" value="1"/>
</dbReference>
<dbReference type="PANTHER" id="PTHR43004">
    <property type="entry name" value="TRK SYSTEM POTASSIUM UPTAKE PROTEIN"/>
    <property type="match status" value="1"/>
</dbReference>
<dbReference type="InterPro" id="IPR012941">
    <property type="entry name" value="Phe_hydrox_C_dim_dom"/>
</dbReference>
<evidence type="ECO:0000256" key="6">
    <source>
        <dbReference type="SAM" id="MobiDB-lite"/>
    </source>
</evidence>
<evidence type="ECO:0000256" key="3">
    <source>
        <dbReference type="ARBA" id="ARBA00022630"/>
    </source>
</evidence>
<dbReference type="Gene3D" id="3.50.50.60">
    <property type="entry name" value="FAD/NAD(P)-binding domain"/>
    <property type="match status" value="1"/>
</dbReference>
<evidence type="ECO:0000259" key="7">
    <source>
        <dbReference type="Pfam" id="PF01494"/>
    </source>
</evidence>
<dbReference type="CDD" id="cd02979">
    <property type="entry name" value="PHOX_C"/>
    <property type="match status" value="1"/>
</dbReference>
<evidence type="ECO:0000313" key="9">
    <source>
        <dbReference type="EMBL" id="PSK43059.1"/>
    </source>
</evidence>
<dbReference type="OrthoDB" id="1716816at2759"/>
<dbReference type="Gene3D" id="3.40.30.20">
    <property type="match status" value="1"/>
</dbReference>
<evidence type="ECO:0000256" key="5">
    <source>
        <dbReference type="ARBA" id="ARBA00023002"/>
    </source>
</evidence>
<keyword evidence="9" id="KW-0503">Monooxygenase</keyword>
<evidence type="ECO:0000256" key="4">
    <source>
        <dbReference type="ARBA" id="ARBA00022827"/>
    </source>
</evidence>
<name>A0A2P7Z4D0_9PEZI</name>
<reference evidence="9 10" key="1">
    <citation type="submission" date="2017-05" db="EMBL/GenBank/DDBJ databases">
        <title>Draft genome sequence of Elsinoe australis.</title>
        <authorList>
            <person name="Cheng Q."/>
        </authorList>
    </citation>
    <scope>NUCLEOTIDE SEQUENCE [LARGE SCALE GENOMIC DNA]</scope>
    <source>
        <strain evidence="9 10">NL1</strain>
    </source>
</reference>
<comment type="cofactor">
    <cofactor evidence="1">
        <name>FAD</name>
        <dbReference type="ChEBI" id="CHEBI:57692"/>
    </cofactor>
</comment>
<feature type="domain" description="Phenol hydroxylase-like C-terminal dimerisation" evidence="8">
    <location>
        <begin position="466"/>
        <end position="706"/>
    </location>
</feature>
<feature type="region of interest" description="Disordered" evidence="6">
    <location>
        <begin position="1"/>
        <end position="26"/>
    </location>
</feature>
<keyword evidence="9" id="KW-0830">Ubiquinone</keyword>
<evidence type="ECO:0000256" key="2">
    <source>
        <dbReference type="ARBA" id="ARBA00007801"/>
    </source>
</evidence>
<dbReference type="GO" id="GO:0016709">
    <property type="term" value="F:oxidoreductase activity, acting on paired donors, with incorporation or reduction of molecular oxygen, NAD(P)H as one donor, and incorporation of one atom of oxygen"/>
    <property type="evidence" value="ECO:0007669"/>
    <property type="project" value="UniProtKB-ARBA"/>
</dbReference>
<dbReference type="Gene3D" id="3.30.9.10">
    <property type="entry name" value="D-Amino Acid Oxidase, subunit A, domain 2"/>
    <property type="match status" value="1"/>
</dbReference>
<dbReference type="InterPro" id="IPR050641">
    <property type="entry name" value="RIFMO-like"/>
</dbReference>
<dbReference type="NCBIfam" id="NF006144">
    <property type="entry name" value="PRK08294.1"/>
    <property type="match status" value="1"/>
</dbReference>
<comment type="caution">
    <text evidence="9">The sequence shown here is derived from an EMBL/GenBank/DDBJ whole genome shotgun (WGS) entry which is preliminary data.</text>
</comment>
<keyword evidence="4" id="KW-0274">FAD</keyword>
<dbReference type="SUPFAM" id="SSF54373">
    <property type="entry name" value="FAD-linked reductases, C-terminal domain"/>
    <property type="match status" value="1"/>
</dbReference>
<keyword evidence="10" id="KW-1185">Reference proteome</keyword>
<dbReference type="InterPro" id="IPR002938">
    <property type="entry name" value="FAD-bd"/>
</dbReference>
<dbReference type="InterPro" id="IPR036188">
    <property type="entry name" value="FAD/NAD-bd_sf"/>
</dbReference>
<dbReference type="InterPro" id="IPR038220">
    <property type="entry name" value="PHOX_C_sf"/>
</dbReference>
<dbReference type="STRING" id="40998.A0A2P7Z4D0"/>
<keyword evidence="3" id="KW-0285">Flavoprotein</keyword>
<accession>A0A2P7Z4D0</accession>
<dbReference type="PRINTS" id="PR00420">
    <property type="entry name" value="RNGMNOXGNASE"/>
</dbReference>
<dbReference type="InterPro" id="IPR036249">
    <property type="entry name" value="Thioredoxin-like_sf"/>
</dbReference>